<keyword evidence="1" id="KW-0812">Transmembrane</keyword>
<evidence type="ECO:0000256" key="1">
    <source>
        <dbReference type="SAM" id="Phobius"/>
    </source>
</evidence>
<name>A0A840YDV9_9SPHN</name>
<proteinExistence type="predicted"/>
<dbReference type="AlphaFoldDB" id="A0A840YDV9"/>
<dbReference type="EMBL" id="JACIJF010000008">
    <property type="protein sequence ID" value="MBB5711607.1"/>
    <property type="molecule type" value="Genomic_DNA"/>
</dbReference>
<evidence type="ECO:0000313" key="2">
    <source>
        <dbReference type="EMBL" id="MBB5711607.1"/>
    </source>
</evidence>
<evidence type="ECO:0000313" key="3">
    <source>
        <dbReference type="Proteomes" id="UP000527143"/>
    </source>
</evidence>
<keyword evidence="3" id="KW-1185">Reference proteome</keyword>
<gene>
    <name evidence="2" type="ORF">FHT02_002853</name>
</gene>
<keyword evidence="1" id="KW-0472">Membrane</keyword>
<keyword evidence="1" id="KW-1133">Transmembrane helix</keyword>
<dbReference type="RefSeq" id="WP_184088693.1">
    <property type="nucleotide sequence ID" value="NZ_JACIJF010000008.1"/>
</dbReference>
<sequence>MRIGEEEAARSLETMQAARIELARRARWSMGRHAISGLLMGLLVASYALPGGWPILGVVLCMLAVAVVIDHDANRDGLVVSGSRAGPTRRLTIGLGLVAILALGIAVFLRQRLGIAWAPVPFGVIVALVCTAGSMRWEQLYREELAGVEGRN</sequence>
<protein>
    <submittedName>
        <fullName evidence="2">Uncharacterized protein</fullName>
    </submittedName>
</protein>
<accession>A0A840YDV9</accession>
<organism evidence="2 3">
    <name type="scientific">Sphingomonas xinjiangensis</name>
    <dbReference type="NCBI Taxonomy" id="643568"/>
    <lineage>
        <taxon>Bacteria</taxon>
        <taxon>Pseudomonadati</taxon>
        <taxon>Pseudomonadota</taxon>
        <taxon>Alphaproteobacteria</taxon>
        <taxon>Sphingomonadales</taxon>
        <taxon>Sphingomonadaceae</taxon>
        <taxon>Sphingomonas</taxon>
    </lineage>
</organism>
<dbReference type="Proteomes" id="UP000527143">
    <property type="component" value="Unassembled WGS sequence"/>
</dbReference>
<feature type="transmembrane region" description="Helical" evidence="1">
    <location>
        <begin position="115"/>
        <end position="135"/>
    </location>
</feature>
<feature type="transmembrane region" description="Helical" evidence="1">
    <location>
        <begin position="91"/>
        <end position="109"/>
    </location>
</feature>
<reference evidence="2 3" key="1">
    <citation type="submission" date="2020-08" db="EMBL/GenBank/DDBJ databases">
        <title>Genomic Encyclopedia of Type Strains, Phase IV (KMG-IV): sequencing the most valuable type-strain genomes for metagenomic binning, comparative biology and taxonomic classification.</title>
        <authorList>
            <person name="Goeker M."/>
        </authorList>
    </citation>
    <scope>NUCLEOTIDE SEQUENCE [LARGE SCALE GENOMIC DNA]</scope>
    <source>
        <strain evidence="2 3">DSM 26736</strain>
    </source>
</reference>
<comment type="caution">
    <text evidence="2">The sequence shown here is derived from an EMBL/GenBank/DDBJ whole genome shotgun (WGS) entry which is preliminary data.</text>
</comment>
<feature type="transmembrane region" description="Helical" evidence="1">
    <location>
        <begin position="53"/>
        <end position="70"/>
    </location>
</feature>